<dbReference type="Gene3D" id="2.40.50.140">
    <property type="entry name" value="Nucleic acid-binding proteins"/>
    <property type="match status" value="1"/>
</dbReference>
<keyword evidence="1" id="KW-0479">Metal-binding</keyword>
<comment type="function">
    <text evidence="1">One of several proteins that assist in the late maturation steps of the functional core of the 30S ribosomal subunit. Helps release RbfA from mature subunits. May play a role in the assembly of ribosomal proteins into the subunit. Circularly permuted GTPase that catalyzes slow GTP hydrolysis, GTPase activity is stimulated by the 30S ribosomal subunit.</text>
</comment>
<dbReference type="Pfam" id="PF03193">
    <property type="entry name" value="RsgA_GTPase"/>
    <property type="match status" value="1"/>
</dbReference>
<dbReference type="Gene3D" id="1.10.40.50">
    <property type="entry name" value="Probable gtpase engc, domain 3"/>
    <property type="match status" value="1"/>
</dbReference>
<dbReference type="InterPro" id="IPR027417">
    <property type="entry name" value="P-loop_NTPase"/>
</dbReference>
<dbReference type="NCBIfam" id="TIGR00157">
    <property type="entry name" value="ribosome small subunit-dependent GTPase A"/>
    <property type="match status" value="1"/>
</dbReference>
<feature type="binding site" evidence="1">
    <location>
        <position position="259"/>
    </location>
    <ligand>
        <name>Zn(2+)</name>
        <dbReference type="ChEBI" id="CHEBI:29105"/>
    </ligand>
</feature>
<keyword evidence="1" id="KW-0378">Hydrolase</keyword>
<dbReference type="Proteomes" id="UP001556636">
    <property type="component" value="Unassembled WGS sequence"/>
</dbReference>
<evidence type="ECO:0000313" key="4">
    <source>
        <dbReference type="Proteomes" id="UP001556636"/>
    </source>
</evidence>
<dbReference type="Gene3D" id="3.40.50.300">
    <property type="entry name" value="P-loop containing nucleotide triphosphate hydrolases"/>
    <property type="match status" value="1"/>
</dbReference>
<name>A0ABV3RW49_9GAMM</name>
<dbReference type="RefSeq" id="WP_367951097.1">
    <property type="nucleotide sequence ID" value="NZ_JBAKFG010000001.1"/>
</dbReference>
<dbReference type="CDD" id="cd01854">
    <property type="entry name" value="YjeQ_EngC"/>
    <property type="match status" value="1"/>
</dbReference>
<dbReference type="InterPro" id="IPR004881">
    <property type="entry name" value="Ribosome_biogen_GTPase_RsgA"/>
</dbReference>
<dbReference type="InterPro" id="IPR010914">
    <property type="entry name" value="RsgA_GTPase_dom"/>
</dbReference>
<keyword evidence="1" id="KW-0963">Cytoplasm</keyword>
<evidence type="ECO:0000313" key="3">
    <source>
        <dbReference type="EMBL" id="MEX0372390.1"/>
    </source>
</evidence>
<keyword evidence="1" id="KW-0694">RNA-binding</keyword>
<evidence type="ECO:0000259" key="2">
    <source>
        <dbReference type="PROSITE" id="PS50936"/>
    </source>
</evidence>
<reference evidence="3 4" key="1">
    <citation type="submission" date="2024-02" db="EMBL/GenBank/DDBJ databases">
        <title>New especies of Spiribacter isolated from saline water.</title>
        <authorList>
            <person name="Leon M.J."/>
            <person name="De La Haba R."/>
            <person name="Sanchez-Porro C."/>
            <person name="Ventosa A."/>
        </authorList>
    </citation>
    <scope>NUCLEOTIDE SEQUENCE [LARGE SCALE GENOMIC DNA]</scope>
    <source>
        <strain evidence="4">ag22IC6-196</strain>
    </source>
</reference>
<dbReference type="EC" id="3.6.1.-" evidence="1"/>
<keyword evidence="1" id="KW-0342">GTP-binding</keyword>
<dbReference type="PANTHER" id="PTHR32120:SF11">
    <property type="entry name" value="SMALL RIBOSOMAL SUBUNIT BIOGENESIS GTPASE RSGA 1, MITOCHONDRIAL-RELATED"/>
    <property type="match status" value="1"/>
</dbReference>
<feature type="binding site" evidence="1">
    <location>
        <position position="261"/>
    </location>
    <ligand>
        <name>Zn(2+)</name>
        <dbReference type="ChEBI" id="CHEBI:29105"/>
    </ligand>
</feature>
<dbReference type="HAMAP" id="MF_01820">
    <property type="entry name" value="GTPase_RsgA"/>
    <property type="match status" value="1"/>
</dbReference>
<evidence type="ECO:0000256" key="1">
    <source>
        <dbReference type="HAMAP-Rule" id="MF_01820"/>
    </source>
</evidence>
<dbReference type="SUPFAM" id="SSF52540">
    <property type="entry name" value="P-loop containing nucleoside triphosphate hydrolases"/>
    <property type="match status" value="1"/>
</dbReference>
<sequence>MDETGSRVIVSSGNHCLVADSSGALHRCHPRSRRAPRPVCGDRVDWSADATAGWIDAIRPRTNLIERGDFRGRPRGLAANIDRIVVVIAPQPAPDALLIDRYIVLGEALRIPLLIWCHKQDLAPSTPTGAMHALRTRCEHQGIVLMTGSLLSDDGLAHLRTATRHEALILVGQSGVGKSSITQALIPTASRRIGEISATSGQGRHTTSATTWFERPDGGAVVDSPGVRTLRLDHLSASDVDAAYPEIAAATRRCRFNDCRHGHEPACAIRQGLESGEIDAGQWQRWQRLREETGG</sequence>
<feature type="binding site" evidence="1">
    <location>
        <position position="267"/>
    </location>
    <ligand>
        <name>Zn(2+)</name>
        <dbReference type="ChEBI" id="CHEBI:29105"/>
    </ligand>
</feature>
<dbReference type="InterPro" id="IPR012340">
    <property type="entry name" value="NA-bd_OB-fold"/>
</dbReference>
<keyword evidence="1" id="KW-0699">rRNA-binding</keyword>
<dbReference type="EMBL" id="JBAKFG010000001">
    <property type="protein sequence ID" value="MEX0372390.1"/>
    <property type="molecule type" value="Genomic_DNA"/>
</dbReference>
<gene>
    <name evidence="1 3" type="primary">rsgA</name>
    <name evidence="3" type="ORF">V6X51_02955</name>
</gene>
<feature type="binding site" evidence="1">
    <location>
        <begin position="172"/>
        <end position="180"/>
    </location>
    <ligand>
        <name>GTP</name>
        <dbReference type="ChEBI" id="CHEBI:37565"/>
    </ligand>
</feature>
<feature type="domain" description="EngC GTPase" evidence="2">
    <location>
        <begin position="79"/>
        <end position="228"/>
    </location>
</feature>
<dbReference type="PROSITE" id="PS00675">
    <property type="entry name" value="SIGMA54_INTERACT_1"/>
    <property type="match status" value="1"/>
</dbReference>
<proteinExistence type="inferred from homology"/>
<comment type="caution">
    <text evidence="1">Lacks conserved residue(s) required for the propagation of feature annotation.</text>
</comment>
<keyword evidence="1" id="KW-0690">Ribosome biogenesis</keyword>
<accession>A0ABV3RW49</accession>
<feature type="binding site" evidence="1">
    <location>
        <position position="254"/>
    </location>
    <ligand>
        <name>Zn(2+)</name>
        <dbReference type="ChEBI" id="CHEBI:29105"/>
    </ligand>
</feature>
<keyword evidence="1" id="KW-0862">Zinc</keyword>
<dbReference type="PROSITE" id="PS50936">
    <property type="entry name" value="ENGC_GTPASE"/>
    <property type="match status" value="1"/>
</dbReference>
<comment type="cofactor">
    <cofactor evidence="1">
        <name>Zn(2+)</name>
        <dbReference type="ChEBI" id="CHEBI:29105"/>
    </cofactor>
    <text evidence="1">Binds 1 zinc ion per subunit.</text>
</comment>
<dbReference type="InterPro" id="IPR025662">
    <property type="entry name" value="Sigma_54_int_dom_ATP-bd_1"/>
</dbReference>
<comment type="subcellular location">
    <subcellularLocation>
        <location evidence="1">Cytoplasm</location>
    </subcellularLocation>
</comment>
<organism evidence="3 4">
    <name type="scientific">Spiribacter roseus</name>
    <dbReference type="NCBI Taxonomy" id="1855875"/>
    <lineage>
        <taxon>Bacteria</taxon>
        <taxon>Pseudomonadati</taxon>
        <taxon>Pseudomonadota</taxon>
        <taxon>Gammaproteobacteria</taxon>
        <taxon>Chromatiales</taxon>
        <taxon>Ectothiorhodospiraceae</taxon>
        <taxon>Spiribacter</taxon>
    </lineage>
</organism>
<comment type="caution">
    <text evidence="3">The sequence shown here is derived from an EMBL/GenBank/DDBJ whole genome shotgun (WGS) entry which is preliminary data.</text>
</comment>
<protein>
    <recommendedName>
        <fullName evidence="1">Small ribosomal subunit biogenesis GTPase RsgA</fullName>
        <ecNumber evidence="1">3.6.1.-</ecNumber>
    </recommendedName>
</protein>
<comment type="similarity">
    <text evidence="1">Belongs to the TRAFAC class YlqF/YawG GTPase family. RsgA subfamily.</text>
</comment>
<dbReference type="PANTHER" id="PTHR32120">
    <property type="entry name" value="SMALL RIBOSOMAL SUBUNIT BIOGENESIS GTPASE RSGA"/>
    <property type="match status" value="1"/>
</dbReference>
<comment type="subunit">
    <text evidence="1">Monomer. Associates with 30S ribosomal subunit, binds 16S rRNA.</text>
</comment>
<keyword evidence="1" id="KW-0547">Nucleotide-binding</keyword>
<keyword evidence="4" id="KW-1185">Reference proteome</keyword>